<protein>
    <submittedName>
        <fullName evidence="2">Maleylpyruvate isomerase family mycothiol-dependent enzyme</fullName>
    </submittedName>
</protein>
<dbReference type="InterPro" id="IPR034660">
    <property type="entry name" value="DinB/YfiT-like"/>
</dbReference>
<keyword evidence="3" id="KW-1185">Reference proteome</keyword>
<proteinExistence type="predicted"/>
<dbReference type="GO" id="GO:0016853">
    <property type="term" value="F:isomerase activity"/>
    <property type="evidence" value="ECO:0007669"/>
    <property type="project" value="UniProtKB-KW"/>
</dbReference>
<evidence type="ECO:0000313" key="2">
    <source>
        <dbReference type="EMBL" id="QDZ13449.1"/>
    </source>
</evidence>
<reference evidence="2 3" key="1">
    <citation type="submission" date="2019-07" db="EMBL/GenBank/DDBJ databases">
        <title>Full genome sequence of Humibacter sp. WJ7-1.</title>
        <authorList>
            <person name="Im W.-T."/>
        </authorList>
    </citation>
    <scope>NUCLEOTIDE SEQUENCE [LARGE SCALE GENOMIC DNA]</scope>
    <source>
        <strain evidence="2 3">WJ7-1</strain>
    </source>
</reference>
<dbReference type="Gene3D" id="1.20.120.450">
    <property type="entry name" value="dinb family like domain"/>
    <property type="match status" value="1"/>
</dbReference>
<dbReference type="Proteomes" id="UP000320216">
    <property type="component" value="Chromosome"/>
</dbReference>
<gene>
    <name evidence="2" type="ORF">FPZ11_00240</name>
</gene>
<evidence type="ECO:0000259" key="1">
    <source>
        <dbReference type="Pfam" id="PF11716"/>
    </source>
</evidence>
<dbReference type="InterPro" id="IPR017517">
    <property type="entry name" value="Maleyloyr_isom"/>
</dbReference>
<dbReference type="KEGG" id="huw:FPZ11_00240"/>
<dbReference type="RefSeq" id="WP_146317377.1">
    <property type="nucleotide sequence ID" value="NZ_CP042305.1"/>
</dbReference>
<dbReference type="Pfam" id="PF11716">
    <property type="entry name" value="MDMPI_N"/>
    <property type="match status" value="1"/>
</dbReference>
<name>A0A5B8M0B5_9MICO</name>
<dbReference type="NCBIfam" id="TIGR03083">
    <property type="entry name" value="maleylpyruvate isomerase family mycothiol-dependent enzyme"/>
    <property type="match status" value="1"/>
</dbReference>
<keyword evidence="2" id="KW-0413">Isomerase</keyword>
<organism evidence="2 3">
    <name type="scientific">Humibacter ginsenosidimutans</name>
    <dbReference type="NCBI Taxonomy" id="2599293"/>
    <lineage>
        <taxon>Bacteria</taxon>
        <taxon>Bacillati</taxon>
        <taxon>Actinomycetota</taxon>
        <taxon>Actinomycetes</taxon>
        <taxon>Micrococcales</taxon>
        <taxon>Microbacteriaceae</taxon>
        <taxon>Humibacter</taxon>
    </lineage>
</organism>
<accession>A0A5B8M0B5</accession>
<dbReference type="AlphaFoldDB" id="A0A5B8M0B5"/>
<keyword evidence="2" id="KW-0670">Pyruvate</keyword>
<dbReference type="InterPro" id="IPR024344">
    <property type="entry name" value="MDMPI_metal-binding"/>
</dbReference>
<dbReference type="OrthoDB" id="5178565at2"/>
<dbReference type="EMBL" id="CP042305">
    <property type="protein sequence ID" value="QDZ13449.1"/>
    <property type="molecule type" value="Genomic_DNA"/>
</dbReference>
<feature type="domain" description="Mycothiol-dependent maleylpyruvate isomerase metal-binding" evidence="1">
    <location>
        <begin position="2"/>
        <end position="101"/>
    </location>
</feature>
<evidence type="ECO:0000313" key="3">
    <source>
        <dbReference type="Proteomes" id="UP000320216"/>
    </source>
</evidence>
<dbReference type="SUPFAM" id="SSF109854">
    <property type="entry name" value="DinB/YfiT-like putative metalloenzymes"/>
    <property type="match status" value="1"/>
</dbReference>
<dbReference type="GO" id="GO:0046872">
    <property type="term" value="F:metal ion binding"/>
    <property type="evidence" value="ECO:0007669"/>
    <property type="project" value="InterPro"/>
</dbReference>
<sequence length="183" mass="19811">MLDELEPGEWGAPSLCSRWSVRDVVGHLVWRVGGSYGEMLRSVLPLPTLTRSTFAALTDAVSRQEGEASSPEELTRRLRRIADLRRAGVGRTGLGDLVETVVHTYDIVQPLGVRIDVEPEATRRIAVRGMLLASPERLAAAGQRTLWAADAGWAIGRGPVIEGTAQGIVLYLYGRSPLVAGSR</sequence>